<dbReference type="AlphaFoldDB" id="A0ABC9DAN3"/>
<name>A0ABC9DAN3_9POAL</name>
<dbReference type="EMBL" id="OZ075142">
    <property type="protein sequence ID" value="CAL5035621.1"/>
    <property type="molecule type" value="Genomic_DNA"/>
</dbReference>
<accession>A0ABC9DAN3</accession>
<proteinExistence type="predicted"/>
<organism evidence="1 2">
    <name type="scientific">Urochloa decumbens</name>
    <dbReference type="NCBI Taxonomy" id="240449"/>
    <lineage>
        <taxon>Eukaryota</taxon>
        <taxon>Viridiplantae</taxon>
        <taxon>Streptophyta</taxon>
        <taxon>Embryophyta</taxon>
        <taxon>Tracheophyta</taxon>
        <taxon>Spermatophyta</taxon>
        <taxon>Magnoliopsida</taxon>
        <taxon>Liliopsida</taxon>
        <taxon>Poales</taxon>
        <taxon>Poaceae</taxon>
        <taxon>PACMAD clade</taxon>
        <taxon>Panicoideae</taxon>
        <taxon>Panicodae</taxon>
        <taxon>Paniceae</taxon>
        <taxon>Melinidinae</taxon>
        <taxon>Urochloa</taxon>
    </lineage>
</organism>
<dbReference type="PANTHER" id="PTHR34591:SF21">
    <property type="entry name" value="F-BOX DOMAIN CONTAINING PROTEIN, EXPRESSED"/>
    <property type="match status" value="1"/>
</dbReference>
<sequence length="433" mass="49513">MDRILSRSLAACRSFRRAMCAAIAGSHRLPPQSDDDDVLPHSVRGIFSNYSDNGRPYLFARPRGTGPEVDGTFSSIPGAPDGWDTILDHCNGLILYDNDGVIPSKLYVCNPATWRWALLPPPHDGTRYAGSYLVFDPTVSLEYKIFMIPEVPENEKGQTADMDLMEWPPLHQKLLVFSSTTQRWVETAFLRESHPCGTVAEARLDPVEPMFWGPERRYAEYWRGALYVHCRGAYVMRLSLSEDKFQAIKTPIHIEENTYIQPFFGRSEKGVYYATVKDHELRIWILDERGEQTEWVLKHHANLGKLCGLMKTLRHEEILGPWSIVDYSSVSDEKYEVVSEWESDEDYFYDMQADIDSKWYGGMKFNFIGFHPYKEIVYLSQGFRIVAYHLSSSRAQYLGSAWPPGYGGHCASFGESFVYTSCLIDSLPNKSKV</sequence>
<gene>
    <name evidence="1" type="ORF">URODEC1_LOCUS83575</name>
</gene>
<evidence type="ECO:0000313" key="2">
    <source>
        <dbReference type="Proteomes" id="UP001497457"/>
    </source>
</evidence>
<keyword evidence="2" id="KW-1185">Reference proteome</keyword>
<evidence type="ECO:0000313" key="1">
    <source>
        <dbReference type="EMBL" id="CAL5035621.1"/>
    </source>
</evidence>
<reference evidence="1" key="1">
    <citation type="submission" date="2024-10" db="EMBL/GenBank/DDBJ databases">
        <authorList>
            <person name="Ryan C."/>
        </authorList>
    </citation>
    <scope>NUCLEOTIDE SEQUENCE [LARGE SCALE GENOMIC DNA]</scope>
</reference>
<dbReference type="Proteomes" id="UP001497457">
    <property type="component" value="Chromosome 32b"/>
</dbReference>
<dbReference type="PANTHER" id="PTHR34591">
    <property type="entry name" value="OS03G0653100 PROTEIN-RELATED"/>
    <property type="match status" value="1"/>
</dbReference>
<protein>
    <submittedName>
        <fullName evidence="1">Uncharacterized protein</fullName>
    </submittedName>
</protein>